<dbReference type="RefSeq" id="WP_123198525.1">
    <property type="nucleotide sequence ID" value="NZ_QICB01000006.1"/>
</dbReference>
<name>A0A3N0AE33_9ACTN</name>
<dbReference type="EMBL" id="QICB01000006">
    <property type="protein sequence ID" value="RNL19173.1"/>
    <property type="molecule type" value="Genomic_DNA"/>
</dbReference>
<dbReference type="OrthoDB" id="5827at2"/>
<gene>
    <name evidence="2" type="ORF">DMP07_07465</name>
</gene>
<accession>A0A3N0AE33</accession>
<sequence length="96" mass="10774">MAEILEAVMLICFGLSWPMNAYKSYKARTAAGTSWQFLMLISLGYVAGIGAKFCAGLINWVLIVYFLNLACLGVNWAVYFRNKKLDKDAEKKLVRA</sequence>
<keyword evidence="1" id="KW-1133">Transmembrane helix</keyword>
<keyword evidence="1" id="KW-0472">Membrane</keyword>
<evidence type="ECO:0000313" key="3">
    <source>
        <dbReference type="Proteomes" id="UP000267368"/>
    </source>
</evidence>
<proteinExistence type="predicted"/>
<protein>
    <recommendedName>
        <fullName evidence="4">PQ-loop repeat-containing protein</fullName>
    </recommendedName>
</protein>
<feature type="transmembrane region" description="Helical" evidence="1">
    <location>
        <begin position="57"/>
        <end position="78"/>
    </location>
</feature>
<evidence type="ECO:0000313" key="2">
    <source>
        <dbReference type="EMBL" id="RNL19173.1"/>
    </source>
</evidence>
<keyword evidence="3" id="KW-1185">Reference proteome</keyword>
<keyword evidence="1" id="KW-0812">Transmembrane</keyword>
<dbReference type="Proteomes" id="UP000267368">
    <property type="component" value="Unassembled WGS sequence"/>
</dbReference>
<comment type="caution">
    <text evidence="2">The sequence shown here is derived from an EMBL/GenBank/DDBJ whole genome shotgun (WGS) entry which is preliminary data.</text>
</comment>
<evidence type="ECO:0000256" key="1">
    <source>
        <dbReference type="SAM" id="Phobius"/>
    </source>
</evidence>
<dbReference type="AlphaFoldDB" id="A0A3N0AE33"/>
<feature type="transmembrane region" description="Helical" evidence="1">
    <location>
        <begin position="34"/>
        <end position="51"/>
    </location>
</feature>
<organism evidence="2 3">
    <name type="scientific">Slackia faecicanis</name>
    <dbReference type="NCBI Taxonomy" id="255723"/>
    <lineage>
        <taxon>Bacteria</taxon>
        <taxon>Bacillati</taxon>
        <taxon>Actinomycetota</taxon>
        <taxon>Coriobacteriia</taxon>
        <taxon>Eggerthellales</taxon>
        <taxon>Eggerthellaceae</taxon>
        <taxon>Slackia</taxon>
    </lineage>
</organism>
<evidence type="ECO:0008006" key="4">
    <source>
        <dbReference type="Google" id="ProtNLM"/>
    </source>
</evidence>
<reference evidence="3" key="1">
    <citation type="submission" date="2018-05" db="EMBL/GenBank/DDBJ databases">
        <title>Genome Sequencing of selected type strains of the family Eggerthellaceae.</title>
        <authorList>
            <person name="Danylec N."/>
            <person name="Stoll D.A."/>
            <person name="Doetsch A."/>
            <person name="Huch M."/>
        </authorList>
    </citation>
    <scope>NUCLEOTIDE SEQUENCE [LARGE SCALE GENOMIC DNA]</scope>
    <source>
        <strain evidence="3">DSM 17537</strain>
    </source>
</reference>